<feature type="transmembrane region" description="Helical" evidence="1">
    <location>
        <begin position="55"/>
        <end position="79"/>
    </location>
</feature>
<name>A0A1I6QEV7_9FLAO</name>
<keyword evidence="1" id="KW-0472">Membrane</keyword>
<dbReference type="Proteomes" id="UP000183209">
    <property type="component" value="Unassembled WGS sequence"/>
</dbReference>
<dbReference type="AlphaFoldDB" id="A0A1I6QEV7"/>
<accession>A0A1I6QEV7</accession>
<reference evidence="3 4" key="1">
    <citation type="submission" date="2016-10" db="EMBL/GenBank/DDBJ databases">
        <authorList>
            <person name="de Groot N.N."/>
        </authorList>
    </citation>
    <scope>NUCLEOTIDE SEQUENCE [LARGE SCALE GENOMIC DNA]</scope>
    <source>
        <strain evidence="3 4">CGMCC 1.6114</strain>
    </source>
</reference>
<gene>
    <name evidence="3" type="ORF">SAMN04487906_0624</name>
</gene>
<evidence type="ECO:0000313" key="4">
    <source>
        <dbReference type="Proteomes" id="UP000183209"/>
    </source>
</evidence>
<sequence>MENNQDKELYYRAKKRLDKLKGFYGHLTSYVIINVFIIILIGVNNGGDFWTFGTFATPFFWGIGLAFHALSVFGINSILGKDWEQKKIMEFMNQEKNEIS</sequence>
<evidence type="ECO:0000313" key="3">
    <source>
        <dbReference type="EMBL" id="SFS50997.1"/>
    </source>
</evidence>
<keyword evidence="1" id="KW-0812">Transmembrane</keyword>
<feature type="transmembrane region" description="Helical" evidence="1">
    <location>
        <begin position="21"/>
        <end position="43"/>
    </location>
</feature>
<dbReference type="OrthoDB" id="8965954at2"/>
<feature type="domain" description="2TM" evidence="2">
    <location>
        <begin position="12"/>
        <end position="93"/>
    </location>
</feature>
<dbReference type="InterPro" id="IPR025698">
    <property type="entry name" value="2TM_dom"/>
</dbReference>
<protein>
    <submittedName>
        <fullName evidence="3">2TM domain-containing protein</fullName>
    </submittedName>
</protein>
<organism evidence="3 4">
    <name type="scientific">Zhouia amylolytica</name>
    <dbReference type="NCBI Taxonomy" id="376730"/>
    <lineage>
        <taxon>Bacteria</taxon>
        <taxon>Pseudomonadati</taxon>
        <taxon>Bacteroidota</taxon>
        <taxon>Flavobacteriia</taxon>
        <taxon>Flavobacteriales</taxon>
        <taxon>Flavobacteriaceae</taxon>
        <taxon>Zhouia</taxon>
    </lineage>
</organism>
<proteinExistence type="predicted"/>
<dbReference type="Pfam" id="PF13239">
    <property type="entry name" value="2TM"/>
    <property type="match status" value="1"/>
</dbReference>
<dbReference type="EMBL" id="FPAG01000002">
    <property type="protein sequence ID" value="SFS50997.1"/>
    <property type="molecule type" value="Genomic_DNA"/>
</dbReference>
<keyword evidence="1" id="KW-1133">Transmembrane helix</keyword>
<evidence type="ECO:0000259" key="2">
    <source>
        <dbReference type="Pfam" id="PF13239"/>
    </source>
</evidence>
<evidence type="ECO:0000256" key="1">
    <source>
        <dbReference type="SAM" id="Phobius"/>
    </source>
</evidence>
<dbReference type="RefSeq" id="WP_074976839.1">
    <property type="nucleotide sequence ID" value="NZ_FPAG01000002.1"/>
</dbReference>